<feature type="domain" description="ParB-like N-terminal" evidence="1">
    <location>
        <begin position="3"/>
        <end position="86"/>
    </location>
</feature>
<dbReference type="EMBL" id="JOTD01000045">
    <property type="protein sequence ID" value="KFM18195.1"/>
    <property type="molecule type" value="Genomic_DNA"/>
</dbReference>
<proteinExistence type="predicted"/>
<comment type="caution">
    <text evidence="2">The sequence shown here is derived from an EMBL/GenBank/DDBJ whole genome shotgun (WGS) entry which is preliminary data.</text>
</comment>
<protein>
    <submittedName>
        <fullName evidence="2">MT-A70 family protein</fullName>
    </submittedName>
</protein>
<name>A0A087RXJ1_9ARCH</name>
<accession>A0A087RXJ1</accession>
<dbReference type="InterPro" id="IPR036086">
    <property type="entry name" value="ParB/Sulfiredoxin_sf"/>
</dbReference>
<evidence type="ECO:0000313" key="2">
    <source>
        <dbReference type="EMBL" id="KFM18195.1"/>
    </source>
</evidence>
<dbReference type="Proteomes" id="UP000029383">
    <property type="component" value="Unassembled WGS sequence"/>
</dbReference>
<sequence length="97" mass="11219">MSKSIGVSTTTFERAKKVIELASPKLKESIKKDGQWTPITINQDGVILDGHHRYRICNELSITPKTITKTFQNKLLEEKFVIESNLLRRHLNDKKRN</sequence>
<keyword evidence="3" id="KW-1185">Reference proteome</keyword>
<dbReference type="SUPFAM" id="SSF110849">
    <property type="entry name" value="ParB/Sulfiredoxin"/>
    <property type="match status" value="1"/>
</dbReference>
<organism evidence="2 3">
    <name type="scientific">Marine Group I thaumarchaeote SCGC RSA3</name>
    <dbReference type="NCBI Taxonomy" id="1503183"/>
    <lineage>
        <taxon>Archaea</taxon>
        <taxon>Nitrososphaerota</taxon>
        <taxon>Marine Group I</taxon>
    </lineage>
</organism>
<dbReference type="SMART" id="SM00470">
    <property type="entry name" value="ParB"/>
    <property type="match status" value="1"/>
</dbReference>
<evidence type="ECO:0000313" key="3">
    <source>
        <dbReference type="Proteomes" id="UP000029383"/>
    </source>
</evidence>
<dbReference type="CDD" id="cd16404">
    <property type="entry name" value="pNOB8_ParB_N_like"/>
    <property type="match status" value="1"/>
</dbReference>
<dbReference type="AlphaFoldDB" id="A0A087RXJ1"/>
<dbReference type="InterPro" id="IPR003115">
    <property type="entry name" value="ParB_N"/>
</dbReference>
<dbReference type="Gene3D" id="3.90.1530.10">
    <property type="entry name" value="Conserved hypothetical protein from pyrococcus furiosus pfu- 392566-001, ParB domain"/>
    <property type="match status" value="1"/>
</dbReference>
<evidence type="ECO:0000259" key="1">
    <source>
        <dbReference type="SMART" id="SM00470"/>
    </source>
</evidence>
<gene>
    <name evidence="2" type="ORF">SCCGRSA3_01265</name>
</gene>
<reference evidence="2 3" key="1">
    <citation type="submission" date="2014-06" db="EMBL/GenBank/DDBJ databases">
        <authorList>
            <person name="Ngugi D.K."/>
            <person name="Blom J."/>
            <person name="Alam I."/>
            <person name="Rashid M."/>
            <person name="Baalawi W."/>
            <person name="Zhang G."/>
            <person name="Hikmawan T."/>
            <person name="Guan Y."/>
            <person name="Antunes A."/>
            <person name="Siam R."/>
            <person name="El-Dorry H."/>
            <person name="Bajic V."/>
            <person name="Stingl U."/>
        </authorList>
    </citation>
    <scope>NUCLEOTIDE SEQUENCE [LARGE SCALE GENOMIC DNA]</scope>
    <source>
        <strain evidence="2">SCGC RSA3</strain>
    </source>
</reference>